<dbReference type="InterPro" id="IPR003715">
    <property type="entry name" value="Poly_export_N"/>
</dbReference>
<dbReference type="RefSeq" id="WP_091854206.1">
    <property type="nucleotide sequence ID" value="NZ_FOHZ01000022.1"/>
</dbReference>
<feature type="domain" description="Soluble ligand binding" evidence="4">
    <location>
        <begin position="124"/>
        <end position="173"/>
    </location>
</feature>
<evidence type="ECO:0000259" key="4">
    <source>
        <dbReference type="Pfam" id="PF10531"/>
    </source>
</evidence>
<proteinExistence type="predicted"/>
<dbReference type="Proteomes" id="UP000198762">
    <property type="component" value="Unassembled WGS sequence"/>
</dbReference>
<dbReference type="InterPro" id="IPR019554">
    <property type="entry name" value="Soluble_ligand-bd"/>
</dbReference>
<dbReference type="Gene3D" id="3.30.1950.10">
    <property type="entry name" value="wza like domain"/>
    <property type="match status" value="1"/>
</dbReference>
<dbReference type="EMBL" id="FOHZ01000022">
    <property type="protein sequence ID" value="SET76646.1"/>
    <property type="molecule type" value="Genomic_DNA"/>
</dbReference>
<dbReference type="PANTHER" id="PTHR33619">
    <property type="entry name" value="POLYSACCHARIDE EXPORT PROTEIN GFCE-RELATED"/>
    <property type="match status" value="1"/>
</dbReference>
<dbReference type="InterPro" id="IPR017477">
    <property type="entry name" value="PEP-CTERM_polysacc_export"/>
</dbReference>
<feature type="signal peptide" evidence="2">
    <location>
        <begin position="1"/>
        <end position="25"/>
    </location>
</feature>
<feature type="chain" id="PRO_5011766783" evidence="2">
    <location>
        <begin position="26"/>
        <end position="214"/>
    </location>
</feature>
<reference evidence="6" key="1">
    <citation type="submission" date="2016-10" db="EMBL/GenBank/DDBJ databases">
        <authorList>
            <person name="Varghese N."/>
            <person name="Submissions S."/>
        </authorList>
    </citation>
    <scope>NUCLEOTIDE SEQUENCE [LARGE SCALE GENOMIC DNA]</scope>
    <source>
        <strain evidence="6">CGMCC 1.6489</strain>
    </source>
</reference>
<dbReference type="PROSITE" id="PS51257">
    <property type="entry name" value="PROKAR_LIPOPROTEIN"/>
    <property type="match status" value="1"/>
</dbReference>
<name>A0A1I0GZK5_9GAMM</name>
<dbReference type="InterPro" id="IPR049712">
    <property type="entry name" value="Poly_export"/>
</dbReference>
<evidence type="ECO:0000313" key="5">
    <source>
        <dbReference type="EMBL" id="SET76646.1"/>
    </source>
</evidence>
<dbReference type="Pfam" id="PF10531">
    <property type="entry name" value="SLBB"/>
    <property type="match status" value="1"/>
</dbReference>
<dbReference type="Pfam" id="PF02563">
    <property type="entry name" value="Poly_export"/>
    <property type="match status" value="1"/>
</dbReference>
<dbReference type="STRING" id="430453.SAMN04487962_12218"/>
<organism evidence="5 6">
    <name type="scientific">Marinobacter segnicrescens</name>
    <dbReference type="NCBI Taxonomy" id="430453"/>
    <lineage>
        <taxon>Bacteria</taxon>
        <taxon>Pseudomonadati</taxon>
        <taxon>Pseudomonadota</taxon>
        <taxon>Gammaproteobacteria</taxon>
        <taxon>Pseudomonadales</taxon>
        <taxon>Marinobacteraceae</taxon>
        <taxon>Marinobacter</taxon>
    </lineage>
</organism>
<keyword evidence="6" id="KW-1185">Reference proteome</keyword>
<evidence type="ECO:0000256" key="1">
    <source>
        <dbReference type="ARBA" id="ARBA00022729"/>
    </source>
</evidence>
<sequence>MDSNKITALKTAILVLLVSVLAACAGIPEGGNNPPAVTAEPEDYRIGVGDSISIHVWRNPEVSKSVVVRPDGRISMPLMGDVDAEGMRPEELADEIAAGLSEDIRSPVVTVVVDSPVSSEYRNRVRITGQVGQPISVPYRQGMTVLDLVLEAGGLTPFAAGDRAVMHRQTGDEYESFDLNLEAILEDGDMRTNYTVQPGDVVSVPRKSLLRGEL</sequence>
<protein>
    <submittedName>
        <fullName evidence="5">Polysaccharide export outer membrane protein</fullName>
    </submittedName>
</protein>
<feature type="domain" description="Polysaccharide export protein N-terminal" evidence="3">
    <location>
        <begin position="39"/>
        <end position="113"/>
    </location>
</feature>
<dbReference type="Gene3D" id="3.10.560.10">
    <property type="entry name" value="Outer membrane lipoprotein wza domain like"/>
    <property type="match status" value="1"/>
</dbReference>
<dbReference type="GO" id="GO:0015159">
    <property type="term" value="F:polysaccharide transmembrane transporter activity"/>
    <property type="evidence" value="ECO:0007669"/>
    <property type="project" value="InterPro"/>
</dbReference>
<accession>A0A1I0GZK5</accession>
<keyword evidence="1 2" id="KW-0732">Signal</keyword>
<evidence type="ECO:0000259" key="3">
    <source>
        <dbReference type="Pfam" id="PF02563"/>
    </source>
</evidence>
<dbReference type="OrthoDB" id="9808421at2"/>
<dbReference type="AlphaFoldDB" id="A0A1I0GZK5"/>
<evidence type="ECO:0000313" key="6">
    <source>
        <dbReference type="Proteomes" id="UP000198762"/>
    </source>
</evidence>
<gene>
    <name evidence="5" type="ORF">SAMN04487962_12218</name>
</gene>
<dbReference type="PANTHER" id="PTHR33619:SF3">
    <property type="entry name" value="POLYSACCHARIDE EXPORT PROTEIN GFCE-RELATED"/>
    <property type="match status" value="1"/>
</dbReference>
<evidence type="ECO:0000256" key="2">
    <source>
        <dbReference type="SAM" id="SignalP"/>
    </source>
</evidence>
<dbReference type="NCBIfam" id="TIGR03027">
    <property type="entry name" value="pepcterm_export"/>
    <property type="match status" value="1"/>
</dbReference>